<evidence type="ECO:0000313" key="2">
    <source>
        <dbReference type="EMBL" id="CAB3991329.1"/>
    </source>
</evidence>
<reference evidence="2" key="1">
    <citation type="submission" date="2020-04" db="EMBL/GenBank/DDBJ databases">
        <authorList>
            <person name="Alioto T."/>
            <person name="Alioto T."/>
            <person name="Gomez Garrido J."/>
        </authorList>
    </citation>
    <scope>NUCLEOTIDE SEQUENCE</scope>
    <source>
        <strain evidence="2">A484AB</strain>
    </source>
</reference>
<comment type="caution">
    <text evidence="2">The sequence shown here is derived from an EMBL/GenBank/DDBJ whole genome shotgun (WGS) entry which is preliminary data.</text>
</comment>
<proteinExistence type="predicted"/>
<gene>
    <name evidence="2" type="ORF">PACLA_8A081666</name>
</gene>
<protein>
    <submittedName>
        <fullName evidence="2">Uncharacterized protein</fullName>
    </submittedName>
</protein>
<evidence type="ECO:0000313" key="3">
    <source>
        <dbReference type="Proteomes" id="UP001152795"/>
    </source>
</evidence>
<dbReference type="PROSITE" id="PS00028">
    <property type="entry name" value="ZINC_FINGER_C2H2_1"/>
    <property type="match status" value="1"/>
</dbReference>
<evidence type="ECO:0000256" key="1">
    <source>
        <dbReference type="SAM" id="MobiDB-lite"/>
    </source>
</evidence>
<keyword evidence="3" id="KW-1185">Reference proteome</keyword>
<sequence length="826" mass="94156">MGYICSVCNEVINGSCKNLIWHIRNLHALSVGPAFTVPVKCGQEGCLQTFRYSLAFKRHIENKHNDSPHNDGDNDNEGDADNNPFDINPNNNTPCLPPNVETVLSRNEITEFAASAIAKLKASSSMVQSNIDHVVHESSELFSNVVMSLKTKTEQMLDNKDIEKDDPERVELLEAFDNAQRPYENRETAYQQEKYFHQSGHFIKQREVPFATAFYPRHNPVTNHVDQVDRHVTFQYNTLKDLLKHKLESKGFMRSIQQYQPRKDGIMRDFHNGEFCRGHVFFSNGRNVALLLYVDDCEIANPLGSKAGIHKIGVIYCTILNLPPKFRSSLCNCYLVALYNTGDVKTYGFEPILAPLVTDIKELESRGLHISTDVFEGDVHVGIAQVTGDNLGLNGICGFIESFVGHHCCRTCKMHLVEMHRALTANSNLLRDYDNYTEDLDLNDPSSTGIKAPCLLNDVEHFHVTTNYAPDIMHDLLEGVAGLEVHLVVADLVQSGFFDLDLLNSRITSFDYAPSDSKNKPSPITKHKIQNPDGATGQTASQMWCLIRNLPLMIGDLVPEGNEHLELLLILLECMDFIFSPEVTVEESFFLKQLIKDHHSYFLHLYPNRHLKPKHHFMTHYPHQIRQLGPLINYWTMRFEAKHRFFKRLGHIVCNYRNILKTLANRQQMFLCYNLMCGKELVDRDVEIGTGCSTLVVSLERAQFLSRAIGVDLLSEIFVAKWVTVNGIKYCKNTLVISAKSEDSFPIFELIVYILCMGTKISFITAPWQTVKFDRHTHTYAVQPAVNPIWSVIPVENLYDHQAYHASKSYKEGEHLSYVSLRYRIN</sequence>
<dbReference type="EMBL" id="CACRXK020001827">
    <property type="protein sequence ID" value="CAB3991329.1"/>
    <property type="molecule type" value="Genomic_DNA"/>
</dbReference>
<feature type="region of interest" description="Disordered" evidence="1">
    <location>
        <begin position="63"/>
        <end position="96"/>
    </location>
</feature>
<dbReference type="PANTHER" id="PTHR31912">
    <property type="entry name" value="IP13529P"/>
    <property type="match status" value="1"/>
</dbReference>
<dbReference type="SMART" id="SM00355">
    <property type="entry name" value="ZnF_C2H2"/>
    <property type="match status" value="2"/>
</dbReference>
<dbReference type="Proteomes" id="UP001152795">
    <property type="component" value="Unassembled WGS sequence"/>
</dbReference>
<dbReference type="InterPro" id="IPR013087">
    <property type="entry name" value="Znf_C2H2_type"/>
</dbReference>
<feature type="compositionally biased region" description="Basic and acidic residues" evidence="1">
    <location>
        <begin position="63"/>
        <end position="72"/>
    </location>
</feature>
<dbReference type="PANTHER" id="PTHR31912:SF36">
    <property type="entry name" value="C2H2-TYPE DOMAIN-CONTAINING PROTEIN"/>
    <property type="match status" value="1"/>
</dbReference>
<dbReference type="AlphaFoldDB" id="A0A6S7GN99"/>
<feature type="compositionally biased region" description="Low complexity" evidence="1">
    <location>
        <begin position="81"/>
        <end position="94"/>
    </location>
</feature>
<name>A0A6S7GN99_PARCT</name>
<dbReference type="OrthoDB" id="10034966at2759"/>
<accession>A0A6S7GN99</accession>
<organism evidence="2 3">
    <name type="scientific">Paramuricea clavata</name>
    <name type="common">Red gorgonian</name>
    <name type="synonym">Violescent sea-whip</name>
    <dbReference type="NCBI Taxonomy" id="317549"/>
    <lineage>
        <taxon>Eukaryota</taxon>
        <taxon>Metazoa</taxon>
        <taxon>Cnidaria</taxon>
        <taxon>Anthozoa</taxon>
        <taxon>Octocorallia</taxon>
        <taxon>Malacalcyonacea</taxon>
        <taxon>Plexauridae</taxon>
        <taxon>Paramuricea</taxon>
    </lineage>
</organism>
<feature type="region of interest" description="Disordered" evidence="1">
    <location>
        <begin position="514"/>
        <end position="536"/>
    </location>
</feature>